<keyword evidence="3" id="KW-0378">Hydrolase</keyword>
<dbReference type="PANTHER" id="PTHR35005">
    <property type="entry name" value="3-DEHYDRO-SCYLLO-INOSOSE HYDROLASE"/>
    <property type="match status" value="1"/>
</dbReference>
<evidence type="ECO:0000256" key="2">
    <source>
        <dbReference type="ARBA" id="ARBA00022723"/>
    </source>
</evidence>
<keyword evidence="2" id="KW-0479">Metal-binding</keyword>
<evidence type="ECO:0000313" key="6">
    <source>
        <dbReference type="EMBL" id="MDQ7906260.1"/>
    </source>
</evidence>
<dbReference type="Pfam" id="PF02633">
    <property type="entry name" value="Creatininase"/>
    <property type="match status" value="1"/>
</dbReference>
<keyword evidence="4" id="KW-0862">Zinc</keyword>
<dbReference type="PANTHER" id="PTHR35005:SF1">
    <property type="entry name" value="2-AMINO-5-FORMYLAMINO-6-RIBOSYLAMINOPYRIMIDIN-4(3H)-ONE 5'-MONOPHOSPHATE DEFORMYLASE"/>
    <property type="match status" value="1"/>
</dbReference>
<gene>
    <name evidence="6" type="ORF">RB614_17240</name>
</gene>
<organism evidence="6 7">
    <name type="scientific">Phytohabitans maris</name>
    <dbReference type="NCBI Taxonomy" id="3071409"/>
    <lineage>
        <taxon>Bacteria</taxon>
        <taxon>Bacillati</taxon>
        <taxon>Actinomycetota</taxon>
        <taxon>Actinomycetes</taxon>
        <taxon>Micromonosporales</taxon>
        <taxon>Micromonosporaceae</taxon>
    </lineage>
</organism>
<dbReference type="InterPro" id="IPR024087">
    <property type="entry name" value="Creatininase-like_sf"/>
</dbReference>
<sequence>MAQMSATAIEAAVAGGAQTAVVVAGSVEQHGPHLPCDTDTVYGTELARRLATRLGSALVAPLIVPGCSDHHLGFGGTFTIGPELLVAQAEAHLRSLGRMGFATVVLTSSHGGNFGPLYEALPHLRAVAAEYGMRLVDVLSLADFVAALRKVPAERGLDQGIPAVQADLIETSIMLYLRPDLVRMDLAEAGHMRPFDIDELFASGLKPLTANGILGDPRGATAELGEAIVAALEEYLVAAVGEKM</sequence>
<dbReference type="RefSeq" id="WP_308713533.1">
    <property type="nucleotide sequence ID" value="NZ_JAVHUY010000015.1"/>
</dbReference>
<dbReference type="InterPro" id="IPR003785">
    <property type="entry name" value="Creatininase/forma_Hydrolase"/>
</dbReference>
<proteinExistence type="inferred from homology"/>
<evidence type="ECO:0000256" key="4">
    <source>
        <dbReference type="ARBA" id="ARBA00022833"/>
    </source>
</evidence>
<dbReference type="EMBL" id="JAVHUY010000015">
    <property type="protein sequence ID" value="MDQ7906260.1"/>
    <property type="molecule type" value="Genomic_DNA"/>
</dbReference>
<comment type="caution">
    <text evidence="6">The sequence shown here is derived from an EMBL/GenBank/DDBJ whole genome shotgun (WGS) entry which is preliminary data.</text>
</comment>
<evidence type="ECO:0000256" key="3">
    <source>
        <dbReference type="ARBA" id="ARBA00022801"/>
    </source>
</evidence>
<comment type="similarity">
    <text evidence="5">Belongs to the creatininase superfamily.</text>
</comment>
<dbReference type="SUPFAM" id="SSF102215">
    <property type="entry name" value="Creatininase"/>
    <property type="match status" value="1"/>
</dbReference>
<comment type="cofactor">
    <cofactor evidence="1">
        <name>Zn(2+)</name>
        <dbReference type="ChEBI" id="CHEBI:29105"/>
    </cofactor>
</comment>
<name>A0ABU0ZIZ6_9ACTN</name>
<dbReference type="Proteomes" id="UP001230908">
    <property type="component" value="Unassembled WGS sequence"/>
</dbReference>
<dbReference type="Gene3D" id="3.40.50.10310">
    <property type="entry name" value="Creatininase"/>
    <property type="match status" value="1"/>
</dbReference>
<accession>A0ABU0ZIZ6</accession>
<evidence type="ECO:0000313" key="7">
    <source>
        <dbReference type="Proteomes" id="UP001230908"/>
    </source>
</evidence>
<evidence type="ECO:0000256" key="5">
    <source>
        <dbReference type="ARBA" id="ARBA00024029"/>
    </source>
</evidence>
<evidence type="ECO:0000256" key="1">
    <source>
        <dbReference type="ARBA" id="ARBA00001947"/>
    </source>
</evidence>
<keyword evidence="7" id="KW-1185">Reference proteome</keyword>
<reference evidence="6 7" key="1">
    <citation type="submission" date="2023-08" db="EMBL/GenBank/DDBJ databases">
        <title>Phytohabitans sansha sp. nov., isolated from marine sediment.</title>
        <authorList>
            <person name="Zhao Y."/>
            <person name="Yi K."/>
        </authorList>
    </citation>
    <scope>NUCLEOTIDE SEQUENCE [LARGE SCALE GENOMIC DNA]</scope>
    <source>
        <strain evidence="6 7">ZYX-F-186</strain>
    </source>
</reference>
<protein>
    <submittedName>
        <fullName evidence="6">Creatininase family protein</fullName>
    </submittedName>
</protein>